<accession>A0A8T1UPT0</accession>
<evidence type="ECO:0000256" key="1">
    <source>
        <dbReference type="SAM" id="SignalP"/>
    </source>
</evidence>
<comment type="caution">
    <text evidence="3">The sequence shown here is derived from an EMBL/GenBank/DDBJ whole genome shotgun (WGS) entry which is preliminary data.</text>
</comment>
<dbReference type="Pfam" id="PF05699">
    <property type="entry name" value="Dimer_Tnp_hAT"/>
    <property type="match status" value="1"/>
</dbReference>
<proteinExistence type="predicted"/>
<gene>
    <name evidence="3" type="ORF">JG687_00004466</name>
</gene>
<dbReference type="OrthoDB" id="10452443at2759"/>
<reference evidence="3" key="1">
    <citation type="submission" date="2021-01" db="EMBL/GenBank/DDBJ databases">
        <title>Phytophthora aleatoria, a newly-described species from Pinus radiata is distinct from Phytophthora cactorum isolates based on comparative genomics.</title>
        <authorList>
            <person name="Mcdougal R."/>
            <person name="Panda P."/>
            <person name="Williams N."/>
            <person name="Studholme D.J."/>
        </authorList>
    </citation>
    <scope>NUCLEOTIDE SEQUENCE</scope>
    <source>
        <strain evidence="3">NZFS 3830</strain>
    </source>
</reference>
<feature type="signal peptide" evidence="1">
    <location>
        <begin position="1"/>
        <end position="25"/>
    </location>
</feature>
<evidence type="ECO:0000313" key="3">
    <source>
        <dbReference type="EMBL" id="KAG6967099.1"/>
    </source>
</evidence>
<name>A0A8T1UPT0_9STRA</name>
<protein>
    <recommendedName>
        <fullName evidence="2">HAT C-terminal dimerisation domain-containing protein</fullName>
    </recommendedName>
</protein>
<sequence>MAGTRLPTLRRLALRVFSFVASSAASERAFSAHDFIHSKPRNTISAPKVEKLLYIKTNYNYKRENDDGGENE</sequence>
<evidence type="ECO:0000313" key="4">
    <source>
        <dbReference type="Proteomes" id="UP000688947"/>
    </source>
</evidence>
<evidence type="ECO:0000259" key="2">
    <source>
        <dbReference type="Pfam" id="PF05699"/>
    </source>
</evidence>
<dbReference type="GO" id="GO:0046983">
    <property type="term" value="F:protein dimerization activity"/>
    <property type="evidence" value="ECO:0007669"/>
    <property type="project" value="InterPro"/>
</dbReference>
<organism evidence="3 4">
    <name type="scientific">Phytophthora cactorum</name>
    <dbReference type="NCBI Taxonomy" id="29920"/>
    <lineage>
        <taxon>Eukaryota</taxon>
        <taxon>Sar</taxon>
        <taxon>Stramenopiles</taxon>
        <taxon>Oomycota</taxon>
        <taxon>Peronosporomycetes</taxon>
        <taxon>Peronosporales</taxon>
        <taxon>Peronosporaceae</taxon>
        <taxon>Phytophthora</taxon>
    </lineage>
</organism>
<feature type="chain" id="PRO_5035713765" description="HAT C-terminal dimerisation domain-containing protein" evidence="1">
    <location>
        <begin position="26"/>
        <end position="72"/>
    </location>
</feature>
<dbReference type="InterPro" id="IPR008906">
    <property type="entry name" value="HATC_C_dom"/>
</dbReference>
<dbReference type="Proteomes" id="UP000688947">
    <property type="component" value="Unassembled WGS sequence"/>
</dbReference>
<dbReference type="EMBL" id="JAENGZ010000154">
    <property type="protein sequence ID" value="KAG6967099.1"/>
    <property type="molecule type" value="Genomic_DNA"/>
</dbReference>
<dbReference type="AlphaFoldDB" id="A0A8T1UPT0"/>
<keyword evidence="1" id="KW-0732">Signal</keyword>
<feature type="domain" description="HAT C-terminal dimerisation" evidence="2">
    <location>
        <begin position="4"/>
        <end position="58"/>
    </location>
</feature>